<evidence type="ECO:0000256" key="1">
    <source>
        <dbReference type="SAM" id="SignalP"/>
    </source>
</evidence>
<gene>
    <name evidence="2" type="ORF">DS909_07370</name>
</gene>
<dbReference type="AlphaFoldDB" id="A0A366X285"/>
<dbReference type="Proteomes" id="UP000252706">
    <property type="component" value="Unassembled WGS sequence"/>
</dbReference>
<proteinExistence type="predicted"/>
<keyword evidence="1" id="KW-0732">Signal</keyword>
<comment type="caution">
    <text evidence="2">The sequence shown here is derived from an EMBL/GenBank/DDBJ whole genome shotgun (WGS) entry which is preliminary data.</text>
</comment>
<organism evidence="2 3">
    <name type="scientific">Phaeobacter gallaeciensis</name>
    <dbReference type="NCBI Taxonomy" id="60890"/>
    <lineage>
        <taxon>Bacteria</taxon>
        <taxon>Pseudomonadati</taxon>
        <taxon>Pseudomonadota</taxon>
        <taxon>Alphaproteobacteria</taxon>
        <taxon>Rhodobacterales</taxon>
        <taxon>Roseobacteraceae</taxon>
        <taxon>Phaeobacter</taxon>
    </lineage>
</organism>
<accession>A0A366X285</accession>
<dbReference type="EMBL" id="QOCE01000017">
    <property type="protein sequence ID" value="RBW57956.1"/>
    <property type="molecule type" value="Genomic_DNA"/>
</dbReference>
<protein>
    <submittedName>
        <fullName evidence="2">Uncharacterized protein</fullName>
    </submittedName>
</protein>
<evidence type="ECO:0000313" key="3">
    <source>
        <dbReference type="Proteomes" id="UP000252706"/>
    </source>
</evidence>
<dbReference type="RefSeq" id="WP_113822814.1">
    <property type="nucleotide sequence ID" value="NZ_QOCE01000017.1"/>
</dbReference>
<evidence type="ECO:0000313" key="2">
    <source>
        <dbReference type="EMBL" id="RBW57956.1"/>
    </source>
</evidence>
<sequence length="186" mass="20352">MTLSRLLLSLGLALTLATGPALAQADYGVQIEGLSVYKNGQVWVYYEINNEADQRVCLPGSRNDPSVFVGQFRASDDAPLTVAPTDEATSDKFRSPYIVLEPGQSLRAHTRYSVHDFSAVEAQTGQAPTPPSLNRDALYVILSMPVRTCPLFTFGSKIAFNLDPVQDQVVRSLPSRVFSLSKPGRY</sequence>
<reference evidence="2 3" key="1">
    <citation type="submission" date="2018-07" db="EMBL/GenBank/DDBJ databases">
        <title>Modular assembly of carbohydrate-degrading microbial communities in the ocean.</title>
        <authorList>
            <person name="Enke T.N."/>
            <person name="Datta M.S."/>
            <person name="Schwartzman J.A."/>
            <person name="Cermak N."/>
            <person name="Schmitz D.A."/>
            <person name="Barrere J."/>
            <person name="Cordero O.X."/>
        </authorList>
    </citation>
    <scope>NUCLEOTIDE SEQUENCE [LARGE SCALE GENOMIC DNA]</scope>
    <source>
        <strain evidence="2 3">C3M10</strain>
    </source>
</reference>
<dbReference type="OrthoDB" id="7858906at2"/>
<feature type="chain" id="PRO_5016636028" evidence="1">
    <location>
        <begin position="24"/>
        <end position="186"/>
    </location>
</feature>
<feature type="signal peptide" evidence="1">
    <location>
        <begin position="1"/>
        <end position="23"/>
    </location>
</feature>
<name>A0A366X285_9RHOB</name>